<proteinExistence type="predicted"/>
<gene>
    <name evidence="3" type="ORF">ASEP1449_LOCUS13293</name>
</gene>
<reference evidence="3" key="1">
    <citation type="submission" date="2021-01" db="EMBL/GenBank/DDBJ databases">
        <authorList>
            <person name="Corre E."/>
            <person name="Pelletier E."/>
            <person name="Niang G."/>
            <person name="Scheremetjew M."/>
            <person name="Finn R."/>
            <person name="Kale V."/>
            <person name="Holt S."/>
            <person name="Cochrane G."/>
            <person name="Meng A."/>
            <person name="Brown T."/>
            <person name="Cohen L."/>
        </authorList>
    </citation>
    <scope>NUCLEOTIDE SEQUENCE</scope>
    <source>
        <strain evidence="3">CCMP2084</strain>
    </source>
</reference>
<evidence type="ECO:0008006" key="4">
    <source>
        <dbReference type="Google" id="ProtNLM"/>
    </source>
</evidence>
<name>A0A7S2ULA8_9STRA</name>
<dbReference type="EMBL" id="HBHQ01019768">
    <property type="protein sequence ID" value="CAD9821459.1"/>
    <property type="molecule type" value="Transcribed_RNA"/>
</dbReference>
<accession>A0A7S2ULA8</accession>
<dbReference type="GO" id="GO:0008180">
    <property type="term" value="C:COP9 signalosome"/>
    <property type="evidence" value="ECO:0007669"/>
    <property type="project" value="UniProtKB-KW"/>
</dbReference>
<feature type="region of interest" description="Disordered" evidence="2">
    <location>
        <begin position="296"/>
        <end position="327"/>
    </location>
</feature>
<dbReference type="InterPro" id="IPR045237">
    <property type="entry name" value="COPS7/eIF3m"/>
</dbReference>
<evidence type="ECO:0000256" key="2">
    <source>
        <dbReference type="SAM" id="MobiDB-lite"/>
    </source>
</evidence>
<evidence type="ECO:0000313" key="3">
    <source>
        <dbReference type="EMBL" id="CAD9821459.1"/>
    </source>
</evidence>
<organism evidence="3">
    <name type="scientific">Attheya septentrionalis</name>
    <dbReference type="NCBI Taxonomy" id="420275"/>
    <lineage>
        <taxon>Eukaryota</taxon>
        <taxon>Sar</taxon>
        <taxon>Stramenopiles</taxon>
        <taxon>Ochrophyta</taxon>
        <taxon>Bacillariophyta</taxon>
        <taxon>Coscinodiscophyceae</taxon>
        <taxon>Chaetocerotophycidae</taxon>
        <taxon>Chaetocerotales</taxon>
        <taxon>Attheyaceae</taxon>
        <taxon>Attheya</taxon>
    </lineage>
</organism>
<evidence type="ECO:0000256" key="1">
    <source>
        <dbReference type="ARBA" id="ARBA00022790"/>
    </source>
</evidence>
<dbReference type="PANTHER" id="PTHR15350:SF5">
    <property type="entry name" value="COP9 SIGNALOSOME COMPLEX SUBUNIT 7"/>
    <property type="match status" value="1"/>
</dbReference>
<sequence length="327" mass="35946">MISSAASQSSSSSDPMAQFLQLASTASSPAILRSMVHRALSHPRIHAGFAELKEACTGKSPNADLIHTLDLFSYGTYRDYRHPPITVTTDTDTDTDTDTEPYYMDLNEAQLQKLKRLTVVTIVRDAMTSTSSSGNPVASTKQRPGVVPYATFRDALEIEGDEKETLSGVEEMLMACVYSHWIHGKLDQRTMQFVVMPSVEDLDGGLTVSRDVILPRDLDRMISTLQAFSNHSKQVLQNLETVSLQSKQGRREDVIFWNQVQAKVDKAKTRAAESSSSAWGASNSLQTIDLSSGSSGDLGSAGFHHNPLRTGRQTKRSRGWIGGERSY</sequence>
<keyword evidence="1" id="KW-0736">Signalosome</keyword>
<protein>
    <recommendedName>
        <fullName evidence="4">PCI domain-containing protein</fullName>
    </recommendedName>
</protein>
<dbReference type="PANTHER" id="PTHR15350">
    <property type="entry name" value="COP9 SIGNALOSOME COMPLEX SUBUNIT 7/DENDRITIC CELL PROTEIN GA17"/>
    <property type="match status" value="1"/>
</dbReference>
<dbReference type="AlphaFoldDB" id="A0A7S2ULA8"/>